<dbReference type="Proteomes" id="UP000549394">
    <property type="component" value="Unassembled WGS sequence"/>
</dbReference>
<accession>A0A7I8VZY0</accession>
<feature type="compositionally biased region" description="Polar residues" evidence="1">
    <location>
        <begin position="749"/>
        <end position="758"/>
    </location>
</feature>
<feature type="region of interest" description="Disordered" evidence="1">
    <location>
        <begin position="843"/>
        <end position="1176"/>
    </location>
</feature>
<feature type="compositionally biased region" description="Polar residues" evidence="1">
    <location>
        <begin position="1085"/>
        <end position="1098"/>
    </location>
</feature>
<keyword evidence="4" id="KW-1185">Reference proteome</keyword>
<gene>
    <name evidence="3" type="ORF">DGYR_LOCUS9793</name>
</gene>
<feature type="compositionally biased region" description="Basic and acidic residues" evidence="1">
    <location>
        <begin position="1122"/>
        <end position="1148"/>
    </location>
</feature>
<dbReference type="InterPro" id="IPR008984">
    <property type="entry name" value="SMAD_FHA_dom_sf"/>
</dbReference>
<dbReference type="Pfam" id="PF00498">
    <property type="entry name" value="FHA"/>
    <property type="match status" value="1"/>
</dbReference>
<feature type="compositionally biased region" description="Basic and acidic residues" evidence="1">
    <location>
        <begin position="960"/>
        <end position="972"/>
    </location>
</feature>
<feature type="compositionally biased region" description="Polar residues" evidence="1">
    <location>
        <begin position="614"/>
        <end position="624"/>
    </location>
</feature>
<proteinExistence type="predicted"/>
<evidence type="ECO:0000313" key="3">
    <source>
        <dbReference type="EMBL" id="CAD5121899.1"/>
    </source>
</evidence>
<protein>
    <submittedName>
        <fullName evidence="3">DgyrCDS10360</fullName>
    </submittedName>
</protein>
<dbReference type="OrthoDB" id="444265at2759"/>
<dbReference type="SUPFAM" id="SSF49879">
    <property type="entry name" value="SMAD/FHA domain"/>
    <property type="match status" value="1"/>
</dbReference>
<feature type="compositionally biased region" description="Pro residues" evidence="1">
    <location>
        <begin position="861"/>
        <end position="877"/>
    </location>
</feature>
<feature type="compositionally biased region" description="Basic and acidic residues" evidence="1">
    <location>
        <begin position="771"/>
        <end position="784"/>
    </location>
</feature>
<feature type="compositionally biased region" description="Basic and acidic residues" evidence="1">
    <location>
        <begin position="1008"/>
        <end position="1017"/>
    </location>
</feature>
<organism evidence="3 4">
    <name type="scientific">Dimorphilus gyrociliatus</name>
    <dbReference type="NCBI Taxonomy" id="2664684"/>
    <lineage>
        <taxon>Eukaryota</taxon>
        <taxon>Metazoa</taxon>
        <taxon>Spiralia</taxon>
        <taxon>Lophotrochozoa</taxon>
        <taxon>Annelida</taxon>
        <taxon>Polychaeta</taxon>
        <taxon>Polychaeta incertae sedis</taxon>
        <taxon>Dinophilidae</taxon>
        <taxon>Dimorphilus</taxon>
    </lineage>
</organism>
<dbReference type="PROSITE" id="PS50006">
    <property type="entry name" value="FHA_DOMAIN"/>
    <property type="match status" value="1"/>
</dbReference>
<feature type="compositionally biased region" description="Polar residues" evidence="1">
    <location>
        <begin position="355"/>
        <end position="371"/>
    </location>
</feature>
<feature type="region of interest" description="Disordered" evidence="1">
    <location>
        <begin position="1236"/>
        <end position="1256"/>
    </location>
</feature>
<feature type="region of interest" description="Disordered" evidence="1">
    <location>
        <begin position="339"/>
        <end position="371"/>
    </location>
</feature>
<feature type="compositionally biased region" description="Polar residues" evidence="1">
    <location>
        <begin position="712"/>
        <end position="727"/>
    </location>
</feature>
<feature type="compositionally biased region" description="Polar residues" evidence="1">
    <location>
        <begin position="950"/>
        <end position="959"/>
    </location>
</feature>
<evidence type="ECO:0000313" key="4">
    <source>
        <dbReference type="Proteomes" id="UP000549394"/>
    </source>
</evidence>
<feature type="region of interest" description="Disordered" evidence="1">
    <location>
        <begin position="1332"/>
        <end position="1386"/>
    </location>
</feature>
<feature type="domain" description="FHA" evidence="2">
    <location>
        <begin position="150"/>
        <end position="201"/>
    </location>
</feature>
<feature type="compositionally biased region" description="Low complexity" evidence="1">
    <location>
        <begin position="983"/>
        <end position="993"/>
    </location>
</feature>
<dbReference type="EMBL" id="CAJFCJ010000015">
    <property type="protein sequence ID" value="CAD5121899.1"/>
    <property type="molecule type" value="Genomic_DNA"/>
</dbReference>
<reference evidence="3 4" key="1">
    <citation type="submission" date="2020-08" db="EMBL/GenBank/DDBJ databases">
        <authorList>
            <person name="Hejnol A."/>
        </authorList>
    </citation>
    <scope>NUCLEOTIDE SEQUENCE [LARGE SCALE GENOMIC DNA]</scope>
</reference>
<feature type="compositionally biased region" description="Polar residues" evidence="1">
    <location>
        <begin position="1056"/>
        <end position="1065"/>
    </location>
</feature>
<feature type="compositionally biased region" description="Polar residues" evidence="1">
    <location>
        <begin position="895"/>
        <end position="910"/>
    </location>
</feature>
<comment type="caution">
    <text evidence="3">The sequence shown here is derived from an EMBL/GenBank/DDBJ whole genome shotgun (WGS) entry which is preliminary data.</text>
</comment>
<dbReference type="SMART" id="SM00240">
    <property type="entry name" value="FHA"/>
    <property type="match status" value="1"/>
</dbReference>
<feature type="compositionally biased region" description="Acidic residues" evidence="1">
    <location>
        <begin position="843"/>
        <end position="860"/>
    </location>
</feature>
<sequence length="1386" mass="155199">MEQTNKCRLISEADNLLLSLFQESVSSSGINRELIECTAYSVDDLLIRFYPELKPYRSLEKCNSESYIPSLSFLCNLEKWRQFYKTDHLRTAKWMHRTRSSVFQCFSLPNILLNEEEDGLMPEESDWFLVDVASADRRGLRLPVDPPTLLFLGSSPSCDIQLLTESIEKKHSVLTYDIYHRKFKVKDLNSKAGTFVNGSAICSSTFSLLNNNDTLQIGNDPSLFRMEQHIRREQPKPSEQETHSRQVWTNQHRMHPNVQYPTHYFTQRPAECSGCLAENRLQHTCGANDDYTASVCSSASSATGSPFCGDLHKEQRNHIPPWSSRNSSGEAGRIIVKYIRPNQAGGSPTKGEYSIPTSVGSIEQPTNISSNRPIEYIPPCFESYDTQHTEEADGGHFTIVDQHVPSRPNKLLRHRPSYDDKVPTPPSSSRCNRTYQPPFYGSPERSTFFYSANRSPYYDQSMERARQVESKPPENEMDLIQRRIHNAISSLNEEIPPTRKLPLIPDDILFSLNCKNDGVNVQHVKTTESSTESKAVTKSMVSTVDASTSPGEELSLSSCGGVITPACEQDEEEETPTKDKEAIFDNNDNITLSKEGKETKPPSRSPPEKDSSPMAATSFTINFDSSTKSKKSPPKRFSQPRQNVDASPTKPVKMEISPPLSPVLSPTLPPSSAFVISLNESGTDKSLQDCVPARLKRRSRPKKQEDEPPSPETKSISRSNQQRTGTFTKKKSVPPSHASDSEYLVNKLLKSQPTNRSVVSEPVSRKSKGPPTERELYSESKLYDDSMSDAGQSEAGTYTVEVNRDNTDEQIARDNIDNIFGVSEQLEDLSNSLQNTIEEVFVDDDGEATDTDVCDIDPDEVPAPPLSPRVPLPPPPAVKQSMEVNIGTPRKSHNKAAQQKSEYKSVTTSKKTNEVQKRPKSYNHKALTPRESSTEPITRVKPTPRKEQSRNSWNTNSSKEYYRGRSREEKNTKVTRKATPVLRSESQDSSSSRSRSKSIPPKLNLRLSDSEASDHSPRLHRRARQNNDVSNSISTNRTYELRRKKNEQQQQQQQQKTPSRPNSARASARTDLSMGARIAQKAERNSTISSRPPSAKSQKSSRAPSANSQSRSQSNSRSTSPKTHERELWNRRKSYDPRQAIREARNRITPDNNTEIKTPRNLKFQHSNNSLSSDENNSAFLEPAAKVNLADGSTSIGMLSAEISNGLSKLSSRDSPLQISTQASIQSLHSISSTSSAFRAPSSGARRSLSSQPSNETTIISSIQQLSLRCRNKAEVLAQTLETSTSLLKTESTNDLPAWCSSTDLRLSSVLAHLKDTEHYLNVIEQVAQTKKDFSPPITSPVDGNRLRSRKEQVHETSTFQPIPANKLERSSQSKFGAKEEDDEYW</sequence>
<feature type="compositionally biased region" description="Polar residues" evidence="1">
    <location>
        <begin position="1026"/>
        <end position="1038"/>
    </location>
</feature>
<feature type="compositionally biased region" description="Low complexity" evidence="1">
    <location>
        <begin position="1167"/>
        <end position="1176"/>
    </location>
</feature>
<evidence type="ECO:0000259" key="2">
    <source>
        <dbReference type="PROSITE" id="PS50006"/>
    </source>
</evidence>
<feature type="compositionally biased region" description="Low complexity" evidence="1">
    <location>
        <begin position="1100"/>
        <end position="1121"/>
    </location>
</feature>
<feature type="compositionally biased region" description="Low complexity" evidence="1">
    <location>
        <begin position="662"/>
        <end position="672"/>
    </location>
</feature>
<dbReference type="InterPro" id="IPR000253">
    <property type="entry name" value="FHA_dom"/>
</dbReference>
<feature type="region of interest" description="Disordered" evidence="1">
    <location>
        <begin position="567"/>
        <end position="806"/>
    </location>
</feature>
<feature type="compositionally biased region" description="Basic and acidic residues" evidence="1">
    <location>
        <begin position="594"/>
        <end position="611"/>
    </location>
</feature>
<dbReference type="Gene3D" id="2.60.200.20">
    <property type="match status" value="1"/>
</dbReference>
<name>A0A7I8VZY0_9ANNE</name>
<evidence type="ECO:0000256" key="1">
    <source>
        <dbReference type="SAM" id="MobiDB-lite"/>
    </source>
</evidence>
<feature type="region of interest" description="Disordered" evidence="1">
    <location>
        <begin position="408"/>
        <end position="433"/>
    </location>
</feature>